<accession>V4LSW2</accession>
<dbReference type="KEGG" id="eus:EUTSA_v10028204mg"/>
<sequence length="213" mass="24198">MLPLRELYAKDGGFLTDGKVEIVAEINVLKVIGKFDVEEAENSTQPLKKTKLNVSNDSLISKTELLSVDFNGFQILPSQVESVRRIFEKHPNFASEFRSKNRHLKSTYMNFLLGLIETLCQSPQELTDDDLDKASVGVSYLEKGGLKVDWLEKKVEEVKEKKKKVDTGRSRVQEMDDELKKLIKKCIDIKDLMDKEIQDITAANVSLSFDDVV</sequence>
<dbReference type="OMA" id="GLIEMLC"/>
<protein>
    <recommendedName>
        <fullName evidence="3">MATH domain-containing protein</fullName>
    </recommendedName>
</protein>
<keyword evidence="2" id="KW-1185">Reference proteome</keyword>
<evidence type="ECO:0000313" key="1">
    <source>
        <dbReference type="EMBL" id="ESQ46914.1"/>
    </source>
</evidence>
<dbReference type="eggNOG" id="KOG1987">
    <property type="taxonomic scope" value="Eukaryota"/>
</dbReference>
<dbReference type="Gramene" id="ESQ46914">
    <property type="protein sequence ID" value="ESQ46914"/>
    <property type="gene ID" value="EUTSA_v10028204mg"/>
</dbReference>
<evidence type="ECO:0008006" key="3">
    <source>
        <dbReference type="Google" id="ProtNLM"/>
    </source>
</evidence>
<gene>
    <name evidence="1" type="ORF">EUTSA_v10028204mg</name>
</gene>
<dbReference type="EMBL" id="KI517416">
    <property type="protein sequence ID" value="ESQ46914.1"/>
    <property type="molecule type" value="Genomic_DNA"/>
</dbReference>
<dbReference type="PANTHER" id="PTHR46236:SF4">
    <property type="entry name" value="MATH DOMAIN-CONTAINING PROTEIN"/>
    <property type="match status" value="1"/>
</dbReference>
<evidence type="ECO:0000313" key="2">
    <source>
        <dbReference type="Proteomes" id="UP000030689"/>
    </source>
</evidence>
<dbReference type="PANTHER" id="PTHR46236">
    <property type="entry name" value="TRAF-LIKE SUPERFAMILY PROTEIN"/>
    <property type="match status" value="1"/>
</dbReference>
<name>V4LSW2_EUTSA</name>
<dbReference type="InterPro" id="IPR050804">
    <property type="entry name" value="MCC"/>
</dbReference>
<proteinExistence type="predicted"/>
<dbReference type="AlphaFoldDB" id="V4LSW2"/>
<organism evidence="1 2">
    <name type="scientific">Eutrema salsugineum</name>
    <name type="common">Saltwater cress</name>
    <name type="synonym">Sisymbrium salsugineum</name>
    <dbReference type="NCBI Taxonomy" id="72664"/>
    <lineage>
        <taxon>Eukaryota</taxon>
        <taxon>Viridiplantae</taxon>
        <taxon>Streptophyta</taxon>
        <taxon>Embryophyta</taxon>
        <taxon>Tracheophyta</taxon>
        <taxon>Spermatophyta</taxon>
        <taxon>Magnoliopsida</taxon>
        <taxon>eudicotyledons</taxon>
        <taxon>Gunneridae</taxon>
        <taxon>Pentapetalae</taxon>
        <taxon>rosids</taxon>
        <taxon>malvids</taxon>
        <taxon>Brassicales</taxon>
        <taxon>Brassicaceae</taxon>
        <taxon>Eutremeae</taxon>
        <taxon>Eutrema</taxon>
    </lineage>
</organism>
<dbReference type="Proteomes" id="UP000030689">
    <property type="component" value="Unassembled WGS sequence"/>
</dbReference>
<reference evidence="1 2" key="1">
    <citation type="journal article" date="2013" name="Front. Plant Sci.">
        <title>The Reference Genome of the Halophytic Plant Eutrema salsugineum.</title>
        <authorList>
            <person name="Yang R."/>
            <person name="Jarvis D.E."/>
            <person name="Chen H."/>
            <person name="Beilstein M.A."/>
            <person name="Grimwood J."/>
            <person name="Jenkins J."/>
            <person name="Shu S."/>
            <person name="Prochnik S."/>
            <person name="Xin M."/>
            <person name="Ma C."/>
            <person name="Schmutz J."/>
            <person name="Wing R.A."/>
            <person name="Mitchell-Olds T."/>
            <person name="Schumaker K.S."/>
            <person name="Wang X."/>
        </authorList>
    </citation>
    <scope>NUCLEOTIDE SEQUENCE [LARGE SCALE GENOMIC DNA]</scope>
</reference>